<organism evidence="2 3">
    <name type="scientific">Prunus yedoensis var. nudiflora</name>
    <dbReference type="NCBI Taxonomy" id="2094558"/>
    <lineage>
        <taxon>Eukaryota</taxon>
        <taxon>Viridiplantae</taxon>
        <taxon>Streptophyta</taxon>
        <taxon>Embryophyta</taxon>
        <taxon>Tracheophyta</taxon>
        <taxon>Spermatophyta</taxon>
        <taxon>Magnoliopsida</taxon>
        <taxon>eudicotyledons</taxon>
        <taxon>Gunneridae</taxon>
        <taxon>Pentapetalae</taxon>
        <taxon>rosids</taxon>
        <taxon>fabids</taxon>
        <taxon>Rosales</taxon>
        <taxon>Rosaceae</taxon>
        <taxon>Amygdaloideae</taxon>
        <taxon>Amygdaleae</taxon>
        <taxon>Prunus</taxon>
    </lineage>
</organism>
<comment type="caution">
    <text evidence="2">The sequence shown here is derived from an EMBL/GenBank/DDBJ whole genome shotgun (WGS) entry which is preliminary data.</text>
</comment>
<proteinExistence type="predicted"/>
<reference evidence="2 3" key="1">
    <citation type="submission" date="2018-02" db="EMBL/GenBank/DDBJ databases">
        <title>Draft genome of wild Prunus yedoensis var. nudiflora.</title>
        <authorList>
            <person name="Baek S."/>
            <person name="Kim J.-H."/>
            <person name="Choi K."/>
            <person name="Kim G.-B."/>
            <person name="Cho A."/>
            <person name="Jang H."/>
            <person name="Shin C.-H."/>
            <person name="Yu H.-J."/>
            <person name="Mun J.-H."/>
        </authorList>
    </citation>
    <scope>NUCLEOTIDE SEQUENCE [LARGE SCALE GENOMIC DNA]</scope>
    <source>
        <strain evidence="3">cv. Jeju island</strain>
        <tissue evidence="2">Leaf</tissue>
    </source>
</reference>
<dbReference type="EMBL" id="PJQY01001441">
    <property type="protein sequence ID" value="PQQ02640.1"/>
    <property type="molecule type" value="Genomic_DNA"/>
</dbReference>
<protein>
    <submittedName>
        <fullName evidence="2">Uncharacterized protein</fullName>
    </submittedName>
</protein>
<dbReference type="AlphaFoldDB" id="A0A314YA61"/>
<evidence type="ECO:0000313" key="2">
    <source>
        <dbReference type="EMBL" id="PQQ02640.1"/>
    </source>
</evidence>
<dbReference type="Proteomes" id="UP000250321">
    <property type="component" value="Unassembled WGS sequence"/>
</dbReference>
<sequence>MKKALGLRSPGLGSKKSLVSGSGPGKPKQVMTMGELMRIQMGISDAMDFRVRRALLRISAAQEGDDAAAIVEEVKKNNHVVRKLEKRQ</sequence>
<dbReference type="OrthoDB" id="1744366at2759"/>
<accession>A0A314YA61</accession>
<keyword evidence="3" id="KW-1185">Reference proteome</keyword>
<feature type="region of interest" description="Disordered" evidence="1">
    <location>
        <begin position="1"/>
        <end position="29"/>
    </location>
</feature>
<name>A0A314YA61_PRUYE</name>
<evidence type="ECO:0000313" key="3">
    <source>
        <dbReference type="Proteomes" id="UP000250321"/>
    </source>
</evidence>
<feature type="compositionally biased region" description="Low complexity" evidence="1">
    <location>
        <begin position="9"/>
        <end position="28"/>
    </location>
</feature>
<evidence type="ECO:0000256" key="1">
    <source>
        <dbReference type="SAM" id="MobiDB-lite"/>
    </source>
</evidence>
<dbReference type="STRING" id="2094558.A0A314YA61"/>
<gene>
    <name evidence="2" type="ORF">Pyn_22455</name>
</gene>